<dbReference type="Gene3D" id="3.40.50.720">
    <property type="entry name" value="NAD(P)-binding Rossmann-like Domain"/>
    <property type="match status" value="1"/>
</dbReference>
<evidence type="ECO:0000256" key="1">
    <source>
        <dbReference type="ARBA" id="ARBA00023002"/>
    </source>
</evidence>
<organism evidence="3 4">
    <name type="scientific">SAR86 cluster bacterium</name>
    <dbReference type="NCBI Taxonomy" id="2030880"/>
    <lineage>
        <taxon>Bacteria</taxon>
        <taxon>Pseudomonadati</taxon>
        <taxon>Pseudomonadota</taxon>
        <taxon>Gammaproteobacteria</taxon>
        <taxon>SAR86 cluster</taxon>
    </lineage>
</organism>
<dbReference type="PANTHER" id="PTHR43205">
    <property type="entry name" value="PROSTAGLANDIN REDUCTASE"/>
    <property type="match status" value="1"/>
</dbReference>
<feature type="domain" description="Alcohol dehydrogenase-like C-terminal" evidence="2">
    <location>
        <begin position="1"/>
        <end position="123"/>
    </location>
</feature>
<evidence type="ECO:0000313" key="4">
    <source>
        <dbReference type="Proteomes" id="UP000754644"/>
    </source>
</evidence>
<comment type="caution">
    <text evidence="3">The sequence shown here is derived from an EMBL/GenBank/DDBJ whole genome shotgun (WGS) entry which is preliminary data.</text>
</comment>
<dbReference type="CDD" id="cd05288">
    <property type="entry name" value="PGDH"/>
    <property type="match status" value="1"/>
</dbReference>
<dbReference type="InterPro" id="IPR013149">
    <property type="entry name" value="ADH-like_C"/>
</dbReference>
<dbReference type="Pfam" id="PF00107">
    <property type="entry name" value="ADH_zinc_N"/>
    <property type="match status" value="1"/>
</dbReference>
<dbReference type="InterPro" id="IPR011032">
    <property type="entry name" value="GroES-like_sf"/>
</dbReference>
<evidence type="ECO:0000313" key="3">
    <source>
        <dbReference type="EMBL" id="NQV66165.1"/>
    </source>
</evidence>
<reference evidence="3" key="1">
    <citation type="submission" date="2020-05" db="EMBL/GenBank/DDBJ databases">
        <title>Sulfur intermediates as new biogeochemical hubs in an aquatic model microbial ecosystem.</title>
        <authorList>
            <person name="Vigneron A."/>
        </authorList>
    </citation>
    <scope>NUCLEOTIDE SEQUENCE</scope>
    <source>
        <strain evidence="3">Bin.250</strain>
    </source>
</reference>
<proteinExistence type="predicted"/>
<dbReference type="EMBL" id="JABMOJ010000470">
    <property type="protein sequence ID" value="NQV66165.1"/>
    <property type="molecule type" value="Genomic_DNA"/>
</dbReference>
<dbReference type="GO" id="GO:0016628">
    <property type="term" value="F:oxidoreductase activity, acting on the CH-CH group of donors, NAD or NADP as acceptor"/>
    <property type="evidence" value="ECO:0007669"/>
    <property type="project" value="InterPro"/>
</dbReference>
<dbReference type="InterPro" id="IPR045010">
    <property type="entry name" value="MDR_fam"/>
</dbReference>
<evidence type="ECO:0000259" key="2">
    <source>
        <dbReference type="Pfam" id="PF00107"/>
    </source>
</evidence>
<gene>
    <name evidence="3" type="ORF">HQ497_12455</name>
</gene>
<dbReference type="AlphaFoldDB" id="A0A973A9F6"/>
<dbReference type="FunFam" id="3.40.50.720:FF:000121">
    <property type="entry name" value="Prostaglandin reductase 2"/>
    <property type="match status" value="1"/>
</dbReference>
<dbReference type="InterPro" id="IPR036291">
    <property type="entry name" value="NAD(P)-bd_dom_sf"/>
</dbReference>
<dbReference type="SUPFAM" id="SSF51735">
    <property type="entry name" value="NAD(P)-binding Rossmann-fold domains"/>
    <property type="match status" value="1"/>
</dbReference>
<sequence>GSVVGQIAKIKGCRVVGSCGSDEKVNYLTQELGFDYAFNYKTSNIRKELHVALPEGIDVYFENVGGAHLDAAVGQMRPLGRIPVCGMISAYNNKGARSEGVTTLSNMIYNRVTMKGFVVYEFDGIRAQFLADMRAWMAAGLMKYQETIFDGIENAPAAFIGLLQGENTGKMLVKLGDDDV</sequence>
<accession>A0A973A9F6</accession>
<dbReference type="PANTHER" id="PTHR43205:SF7">
    <property type="entry name" value="PROSTAGLANDIN REDUCTASE 1"/>
    <property type="match status" value="1"/>
</dbReference>
<name>A0A973A9F6_9GAMM</name>
<feature type="non-terminal residue" evidence="3">
    <location>
        <position position="1"/>
    </location>
</feature>
<keyword evidence="1" id="KW-0560">Oxidoreductase</keyword>
<protein>
    <submittedName>
        <fullName evidence="3">NADP-dependent oxidoreductase</fullName>
    </submittedName>
</protein>
<dbReference type="SUPFAM" id="SSF50129">
    <property type="entry name" value="GroES-like"/>
    <property type="match status" value="1"/>
</dbReference>
<dbReference type="Proteomes" id="UP000754644">
    <property type="component" value="Unassembled WGS sequence"/>
</dbReference>